<accession>U7QF01</accession>
<dbReference type="AlphaFoldDB" id="U7QF01"/>
<keyword evidence="1" id="KW-1133">Transmembrane helix</keyword>
<evidence type="ECO:0000313" key="2">
    <source>
        <dbReference type="EMBL" id="ERT05660.1"/>
    </source>
</evidence>
<evidence type="ECO:0000256" key="1">
    <source>
        <dbReference type="SAM" id="Phobius"/>
    </source>
</evidence>
<dbReference type="RefSeq" id="WP_023068137.1">
    <property type="nucleotide sequence ID" value="NZ_AUZM01000052.1"/>
</dbReference>
<sequence length="46" mass="4672">MTPQPENLVPSNPNTTFVILIAGVAALGGFLFGFDTAVINGAVIAL</sequence>
<keyword evidence="3" id="KW-1185">Reference proteome</keyword>
<feature type="transmembrane region" description="Helical" evidence="1">
    <location>
        <begin position="17"/>
        <end position="45"/>
    </location>
</feature>
<reference evidence="2 3" key="1">
    <citation type="journal article" date="2013" name="Front. Microbiol.">
        <title>Comparative genomic analyses of the cyanobacterium, Lyngbya aestuarii BL J, a powerful hydrogen producer.</title>
        <authorList>
            <person name="Kothari A."/>
            <person name="Vaughn M."/>
            <person name="Garcia-Pichel F."/>
        </authorList>
    </citation>
    <scope>NUCLEOTIDE SEQUENCE [LARGE SCALE GENOMIC DNA]</scope>
    <source>
        <strain evidence="2 3">BL J</strain>
    </source>
</reference>
<comment type="caution">
    <text evidence="2">The sequence shown here is derived from an EMBL/GenBank/DDBJ whole genome shotgun (WGS) entry which is preliminary data.</text>
</comment>
<protein>
    <submittedName>
        <fullName evidence="2">Uncharacterized protein</fullName>
    </submittedName>
</protein>
<keyword evidence="1" id="KW-0472">Membrane</keyword>
<name>U7QF01_9CYAN</name>
<dbReference type="InterPro" id="IPR036259">
    <property type="entry name" value="MFS_trans_sf"/>
</dbReference>
<dbReference type="Gene3D" id="1.20.1250.20">
    <property type="entry name" value="MFS general substrate transporter like domains"/>
    <property type="match status" value="1"/>
</dbReference>
<evidence type="ECO:0000313" key="3">
    <source>
        <dbReference type="Proteomes" id="UP000017127"/>
    </source>
</evidence>
<proteinExistence type="predicted"/>
<organism evidence="2 3">
    <name type="scientific">Lyngbya aestuarii BL J</name>
    <dbReference type="NCBI Taxonomy" id="1348334"/>
    <lineage>
        <taxon>Bacteria</taxon>
        <taxon>Bacillati</taxon>
        <taxon>Cyanobacteriota</taxon>
        <taxon>Cyanophyceae</taxon>
        <taxon>Oscillatoriophycideae</taxon>
        <taxon>Oscillatoriales</taxon>
        <taxon>Microcoleaceae</taxon>
        <taxon>Lyngbya</taxon>
    </lineage>
</organism>
<keyword evidence="1" id="KW-0812">Transmembrane</keyword>
<gene>
    <name evidence="2" type="ORF">M595_4389</name>
</gene>
<dbReference type="Proteomes" id="UP000017127">
    <property type="component" value="Unassembled WGS sequence"/>
</dbReference>
<dbReference type="EMBL" id="AUZM01000052">
    <property type="protein sequence ID" value="ERT05660.1"/>
    <property type="molecule type" value="Genomic_DNA"/>
</dbReference>